<dbReference type="AlphaFoldDB" id="A0A560BUW6"/>
<gene>
    <name evidence="2" type="ORF">FBZ83_11966</name>
</gene>
<feature type="compositionally biased region" description="Basic and acidic residues" evidence="1">
    <location>
        <begin position="91"/>
        <end position="103"/>
    </location>
</feature>
<dbReference type="EMBL" id="VITH01000019">
    <property type="protein sequence ID" value="TWA76415.1"/>
    <property type="molecule type" value="Genomic_DNA"/>
</dbReference>
<reference evidence="2 3" key="1">
    <citation type="submission" date="2019-06" db="EMBL/GenBank/DDBJ databases">
        <title>Genomic Encyclopedia of Type Strains, Phase IV (KMG-V): Genome sequencing to study the core and pangenomes of soil and plant-associated prokaryotes.</title>
        <authorList>
            <person name="Whitman W."/>
        </authorList>
    </citation>
    <scope>NUCLEOTIDE SEQUENCE [LARGE SCALE GENOMIC DNA]</scope>
    <source>
        <strain evidence="2 3">BR 11650</strain>
    </source>
</reference>
<feature type="region of interest" description="Disordered" evidence="1">
    <location>
        <begin position="91"/>
        <end position="205"/>
    </location>
</feature>
<name>A0A560BUW6_AZOBR</name>
<dbReference type="Proteomes" id="UP000318529">
    <property type="component" value="Unassembled WGS sequence"/>
</dbReference>
<comment type="caution">
    <text evidence="2">The sequence shown here is derived from an EMBL/GenBank/DDBJ whole genome shotgun (WGS) entry which is preliminary data.</text>
</comment>
<proteinExistence type="predicted"/>
<protein>
    <recommendedName>
        <fullName evidence="4">Helix-turn-helix domain-containing protein</fullName>
    </recommendedName>
</protein>
<evidence type="ECO:0000313" key="2">
    <source>
        <dbReference type="EMBL" id="TWA76415.1"/>
    </source>
</evidence>
<sequence length="299" mass="32081">MKRAQRTSVETFYRPMSPLEKVRWIAAMSCDKKLPAQAKSLGAALITVWHHGKSGTLCPSYEAITERTGLSRQQVKDAFRALKTHGWIESKRQHDEKGREISAKRRPAWPAVVSIDTTESETEGSTDTIGEVSTDTTEEGSIDTTNRVKGKPGEEEQVSYPLFRTERAGEVASLPSPADTSLSSGEEADQLPAGNPDTPPAAPEADPLFRLLMNAPPVEPLPSGIAVRSLAPSANSPAEAATRSAALADARAIVFSMPVAQRIASARQAAEALGLSDIAPDDTDRLAEYVALRIVRNAA</sequence>
<dbReference type="RefSeq" id="WP_145690047.1">
    <property type="nucleotide sequence ID" value="NZ_VITH01000019.1"/>
</dbReference>
<dbReference type="Gene3D" id="1.10.10.10">
    <property type="entry name" value="Winged helix-like DNA-binding domain superfamily/Winged helix DNA-binding domain"/>
    <property type="match status" value="1"/>
</dbReference>
<evidence type="ECO:0000313" key="3">
    <source>
        <dbReference type="Proteomes" id="UP000318529"/>
    </source>
</evidence>
<evidence type="ECO:0008006" key="4">
    <source>
        <dbReference type="Google" id="ProtNLM"/>
    </source>
</evidence>
<evidence type="ECO:0000256" key="1">
    <source>
        <dbReference type="SAM" id="MobiDB-lite"/>
    </source>
</evidence>
<organism evidence="2 3">
    <name type="scientific">Azospirillum brasilense</name>
    <dbReference type="NCBI Taxonomy" id="192"/>
    <lineage>
        <taxon>Bacteria</taxon>
        <taxon>Pseudomonadati</taxon>
        <taxon>Pseudomonadota</taxon>
        <taxon>Alphaproteobacteria</taxon>
        <taxon>Rhodospirillales</taxon>
        <taxon>Azospirillaceae</taxon>
        <taxon>Azospirillum</taxon>
    </lineage>
</organism>
<accession>A0A560BUW6</accession>
<dbReference type="InterPro" id="IPR036388">
    <property type="entry name" value="WH-like_DNA-bd_sf"/>
</dbReference>
<dbReference type="Pfam" id="PF13730">
    <property type="entry name" value="HTH_36"/>
    <property type="match status" value="1"/>
</dbReference>